<evidence type="ECO:0000313" key="2">
    <source>
        <dbReference type="EMBL" id="KAF2110953.1"/>
    </source>
</evidence>
<proteinExistence type="predicted"/>
<feature type="compositionally biased region" description="Low complexity" evidence="1">
    <location>
        <begin position="64"/>
        <end position="75"/>
    </location>
</feature>
<keyword evidence="3" id="KW-1185">Reference proteome</keyword>
<feature type="region of interest" description="Disordered" evidence="1">
    <location>
        <begin position="1"/>
        <end position="87"/>
    </location>
</feature>
<name>A0A6A5YVP7_9PLEO</name>
<reference evidence="2" key="1">
    <citation type="journal article" date="2020" name="Stud. Mycol.">
        <title>101 Dothideomycetes genomes: a test case for predicting lifestyles and emergence of pathogens.</title>
        <authorList>
            <person name="Haridas S."/>
            <person name="Albert R."/>
            <person name="Binder M."/>
            <person name="Bloem J."/>
            <person name="Labutti K."/>
            <person name="Salamov A."/>
            <person name="Andreopoulos B."/>
            <person name="Baker S."/>
            <person name="Barry K."/>
            <person name="Bills G."/>
            <person name="Bluhm B."/>
            <person name="Cannon C."/>
            <person name="Castanera R."/>
            <person name="Culley D."/>
            <person name="Daum C."/>
            <person name="Ezra D."/>
            <person name="Gonzalez J."/>
            <person name="Henrissat B."/>
            <person name="Kuo A."/>
            <person name="Liang C."/>
            <person name="Lipzen A."/>
            <person name="Lutzoni F."/>
            <person name="Magnuson J."/>
            <person name="Mondo S."/>
            <person name="Nolan M."/>
            <person name="Ohm R."/>
            <person name="Pangilinan J."/>
            <person name="Park H.-J."/>
            <person name="Ramirez L."/>
            <person name="Alfaro M."/>
            <person name="Sun H."/>
            <person name="Tritt A."/>
            <person name="Yoshinaga Y."/>
            <person name="Zwiers L.-H."/>
            <person name="Turgeon B."/>
            <person name="Goodwin S."/>
            <person name="Spatafora J."/>
            <person name="Crous P."/>
            <person name="Grigoriev I."/>
        </authorList>
    </citation>
    <scope>NUCLEOTIDE SEQUENCE</scope>
    <source>
        <strain evidence="2">CBS 627.86</strain>
    </source>
</reference>
<protein>
    <submittedName>
        <fullName evidence="2">Uncharacterized protein</fullName>
    </submittedName>
</protein>
<accession>A0A6A5YVP7</accession>
<organism evidence="2 3">
    <name type="scientific">Lophiotrema nucula</name>
    <dbReference type="NCBI Taxonomy" id="690887"/>
    <lineage>
        <taxon>Eukaryota</taxon>
        <taxon>Fungi</taxon>
        <taxon>Dikarya</taxon>
        <taxon>Ascomycota</taxon>
        <taxon>Pezizomycotina</taxon>
        <taxon>Dothideomycetes</taxon>
        <taxon>Pleosporomycetidae</taxon>
        <taxon>Pleosporales</taxon>
        <taxon>Lophiotremataceae</taxon>
        <taxon>Lophiotrema</taxon>
    </lineage>
</organism>
<evidence type="ECO:0000313" key="3">
    <source>
        <dbReference type="Proteomes" id="UP000799770"/>
    </source>
</evidence>
<dbReference type="EMBL" id="ML977336">
    <property type="protein sequence ID" value="KAF2110953.1"/>
    <property type="molecule type" value="Genomic_DNA"/>
</dbReference>
<evidence type="ECO:0000256" key="1">
    <source>
        <dbReference type="SAM" id="MobiDB-lite"/>
    </source>
</evidence>
<sequence length="397" mass="44162">MSSPSGIPKEFQPLLRQVAKEEEVPVTPARPRKKPGQGRLLPRNTSQTFLGRSANGEIHSQMPARTSSATQARAALKPTTTKSTHVPKAHRCAEGAVVLGPILETPELAASAHSQHQGPAELIDLTEDPDTSTSKRSQPRTSRVLLWDPRSLHCLFHCTHTICAKILQSSNRNDLLCNCHRILECNKQLHSRRESQTAIQQEDTTLGVHLNAAKTPLEERACANLAPDAEIRIWFSDVGPFLADIQNTATIEDYAAFEAVISTTLHSLDVETALSEARTLLFTDLTSYFDLSFLRVPLHGLPYRVVTPEILKREIIIFLRLCFVELLAKYFPSEAGVSPGQDFEARAFAGWLRNSEAARSLWGVWEGVIEEVVALCVWKHFRVLFRDAGVGRRIVEV</sequence>
<gene>
    <name evidence="2" type="ORF">BDV96DRAFT_650557</name>
</gene>
<dbReference type="AlphaFoldDB" id="A0A6A5YVP7"/>
<dbReference type="Proteomes" id="UP000799770">
    <property type="component" value="Unassembled WGS sequence"/>
</dbReference>